<dbReference type="SUPFAM" id="SSF52467">
    <property type="entry name" value="DHS-like NAD/FAD-binding domain"/>
    <property type="match status" value="1"/>
</dbReference>
<keyword evidence="5" id="KW-0249">Electron transport</keyword>
<dbReference type="PIRSF" id="PIRSF000089">
    <property type="entry name" value="Electra_flavoP_a"/>
    <property type="match status" value="1"/>
</dbReference>
<dbReference type="PANTHER" id="PTHR43153:SF1">
    <property type="entry name" value="ELECTRON TRANSFER FLAVOPROTEIN SUBUNIT ALPHA, MITOCHONDRIAL"/>
    <property type="match status" value="1"/>
</dbReference>
<evidence type="ECO:0000313" key="8">
    <source>
        <dbReference type="EMBL" id="MET3582898.1"/>
    </source>
</evidence>
<keyword evidence="4" id="KW-0274">FAD</keyword>
<dbReference type="SUPFAM" id="SSF52402">
    <property type="entry name" value="Adenine nucleotide alpha hydrolases-like"/>
    <property type="match status" value="1"/>
</dbReference>
<organism evidence="8 9">
    <name type="scientific">Mesorhizobium robiniae</name>
    <dbReference type="NCBI Taxonomy" id="559315"/>
    <lineage>
        <taxon>Bacteria</taxon>
        <taxon>Pseudomonadati</taxon>
        <taxon>Pseudomonadota</taxon>
        <taxon>Alphaproteobacteria</taxon>
        <taxon>Hyphomicrobiales</taxon>
        <taxon>Phyllobacteriaceae</taxon>
        <taxon>Mesorhizobium</taxon>
    </lineage>
</organism>
<dbReference type="SMART" id="SM00893">
    <property type="entry name" value="ETF"/>
    <property type="match status" value="1"/>
</dbReference>
<dbReference type="PROSITE" id="PS00696">
    <property type="entry name" value="ETF_ALPHA"/>
    <property type="match status" value="1"/>
</dbReference>
<evidence type="ECO:0000256" key="5">
    <source>
        <dbReference type="ARBA" id="ARBA00022982"/>
    </source>
</evidence>
<accession>A0ABV2GX84</accession>
<dbReference type="Pfam" id="PF00766">
    <property type="entry name" value="ETF_alpha"/>
    <property type="match status" value="1"/>
</dbReference>
<name>A0ABV2GX84_9HYPH</name>
<keyword evidence="3" id="KW-0285">Flavoprotein</keyword>
<gene>
    <name evidence="8" type="ORF">ABID19_005960</name>
</gene>
<dbReference type="Gene3D" id="3.40.50.620">
    <property type="entry name" value="HUPs"/>
    <property type="match status" value="1"/>
</dbReference>
<reference evidence="8 9" key="1">
    <citation type="submission" date="2024-06" db="EMBL/GenBank/DDBJ databases">
        <title>Genomic Encyclopedia of Type Strains, Phase IV (KMG-IV): sequencing the most valuable type-strain genomes for metagenomic binning, comparative biology and taxonomic classification.</title>
        <authorList>
            <person name="Goeker M."/>
        </authorList>
    </citation>
    <scope>NUCLEOTIDE SEQUENCE [LARGE SCALE GENOMIC DNA]</scope>
    <source>
        <strain evidence="8 9">DSM 100022</strain>
    </source>
</reference>
<protein>
    <submittedName>
        <fullName evidence="8">Electron transfer flavoprotein alpha subunit</fullName>
    </submittedName>
</protein>
<evidence type="ECO:0000313" key="9">
    <source>
        <dbReference type="Proteomes" id="UP001549204"/>
    </source>
</evidence>
<evidence type="ECO:0000256" key="6">
    <source>
        <dbReference type="SAM" id="MobiDB-lite"/>
    </source>
</evidence>
<dbReference type="InterPro" id="IPR014731">
    <property type="entry name" value="ETF_asu_C"/>
</dbReference>
<sequence length="384" mass="41137">MSSPSTAARDGKEQTMSTVNRETPRPAAGRAGIKKELPAHFKDYRHVWVFIELERGQVHPVSFELLGEGRKLADKLGVELAGVVIGPPGEATRPAVADAFAYGADLVYIVEAPLLADYRNEPFTKAMTDLVVTHKPEILLLGATTLGRDLAGSVATTLLTGLTADCTELDVDTDGSLAATRPTFGGSLLCTIYTLNYRPQMATVRPRVMPMPQRTDRPAGRVIRHKLSVPEDEIVTKVLGFLPDSQSANANLAYADVVVAGGLGLGSAENLQLVKNLARAIGAEHGCSRPLVQKGWMSADRQIGQTGKTIRPKLYIAAGISGAIQHRVGVEGADLIVAINTDPNAPIFDFAHLGIVTDAIRFLPALTEAFTRRLSPHNRDKLAS</sequence>
<dbReference type="InterPro" id="IPR033947">
    <property type="entry name" value="ETF_alpha_N"/>
</dbReference>
<dbReference type="Pfam" id="PF01012">
    <property type="entry name" value="ETF"/>
    <property type="match status" value="1"/>
</dbReference>
<keyword evidence="9" id="KW-1185">Reference proteome</keyword>
<evidence type="ECO:0000259" key="7">
    <source>
        <dbReference type="SMART" id="SM00893"/>
    </source>
</evidence>
<dbReference type="InterPro" id="IPR001308">
    <property type="entry name" value="ETF_a/FixB"/>
</dbReference>
<evidence type="ECO:0000256" key="4">
    <source>
        <dbReference type="ARBA" id="ARBA00022827"/>
    </source>
</evidence>
<dbReference type="InterPro" id="IPR014729">
    <property type="entry name" value="Rossmann-like_a/b/a_fold"/>
</dbReference>
<dbReference type="EMBL" id="JBEPMC010000014">
    <property type="protein sequence ID" value="MET3582898.1"/>
    <property type="molecule type" value="Genomic_DNA"/>
</dbReference>
<evidence type="ECO:0000256" key="2">
    <source>
        <dbReference type="ARBA" id="ARBA00022448"/>
    </source>
</evidence>
<feature type="domain" description="Electron transfer flavoprotein alpha/beta-subunit N-terminal" evidence="7">
    <location>
        <begin position="47"/>
        <end position="238"/>
    </location>
</feature>
<evidence type="ECO:0000256" key="3">
    <source>
        <dbReference type="ARBA" id="ARBA00022630"/>
    </source>
</evidence>
<keyword evidence="2" id="KW-0813">Transport</keyword>
<comment type="similarity">
    <text evidence="1">Belongs to the ETF alpha-subunit/FixB family.</text>
</comment>
<dbReference type="Gene3D" id="3.40.50.1220">
    <property type="entry name" value="TPP-binding domain"/>
    <property type="match status" value="1"/>
</dbReference>
<feature type="region of interest" description="Disordered" evidence="6">
    <location>
        <begin position="1"/>
        <end position="32"/>
    </location>
</feature>
<dbReference type="PANTHER" id="PTHR43153">
    <property type="entry name" value="ELECTRON TRANSFER FLAVOPROTEIN ALPHA"/>
    <property type="match status" value="1"/>
</dbReference>
<proteinExistence type="inferred from homology"/>
<dbReference type="InterPro" id="IPR018206">
    <property type="entry name" value="ETF_asu_C_CS"/>
</dbReference>
<evidence type="ECO:0000256" key="1">
    <source>
        <dbReference type="ARBA" id="ARBA00005817"/>
    </source>
</evidence>
<dbReference type="InterPro" id="IPR029035">
    <property type="entry name" value="DHS-like_NAD/FAD-binding_dom"/>
</dbReference>
<dbReference type="Proteomes" id="UP001549204">
    <property type="component" value="Unassembled WGS sequence"/>
</dbReference>
<dbReference type="InterPro" id="IPR014730">
    <property type="entry name" value="ETF_a/b_N"/>
</dbReference>
<dbReference type="CDD" id="cd01715">
    <property type="entry name" value="ETF_alpha"/>
    <property type="match status" value="1"/>
</dbReference>
<comment type="caution">
    <text evidence="8">The sequence shown here is derived from an EMBL/GenBank/DDBJ whole genome shotgun (WGS) entry which is preliminary data.</text>
</comment>